<dbReference type="Gene3D" id="3.90.550.10">
    <property type="entry name" value="Spore Coat Polysaccharide Biosynthesis Protein SpsA, Chain A"/>
    <property type="match status" value="1"/>
</dbReference>
<sequence>MKACVMIPSYNTGPLLEVTVRKALAVWDDVFVIIDGSTDGSADGLEELSNASGKNLRIHRLPENRGKGAAVLAGVNLALDEGFTHALAMDADGQHPADYVEKFMAVGEQYPDALVLGQPVFDASAPALRVNGRKVSNWWANFVTLWWGINDSLFGMRLYPLQPLKNAFASTLFARRFDFDPEVVIRMCWRGTPLLNLPTPVKYISAEDGGVSQFKYFRDNTLLTWMYIRLVIGAILRLPMLIMRAVKGGNPLKGTTLKP</sequence>
<accession>A0AAE2VCF2</accession>
<evidence type="ECO:0000313" key="2">
    <source>
        <dbReference type="EMBL" id="MBK1854921.1"/>
    </source>
</evidence>
<dbReference type="InterPro" id="IPR029044">
    <property type="entry name" value="Nucleotide-diphossugar_trans"/>
</dbReference>
<comment type="caution">
    <text evidence="2">The sequence shown here is derived from an EMBL/GenBank/DDBJ whole genome shotgun (WGS) entry which is preliminary data.</text>
</comment>
<dbReference type="PANTHER" id="PTHR10859:SF91">
    <property type="entry name" value="DOLICHYL-PHOSPHATE BETA-GLUCOSYLTRANSFERASE"/>
    <property type="match status" value="1"/>
</dbReference>
<keyword evidence="3" id="KW-1185">Reference proteome</keyword>
<dbReference type="Proteomes" id="UP000634206">
    <property type="component" value="Unassembled WGS sequence"/>
</dbReference>
<dbReference type="GO" id="GO:0006487">
    <property type="term" value="P:protein N-linked glycosylation"/>
    <property type="evidence" value="ECO:0007669"/>
    <property type="project" value="TreeGrafter"/>
</dbReference>
<dbReference type="InterPro" id="IPR001173">
    <property type="entry name" value="Glyco_trans_2-like"/>
</dbReference>
<name>A0AAE2VCF2_9BACT</name>
<protein>
    <submittedName>
        <fullName evidence="2">Glycosyltransferase family 2 protein</fullName>
    </submittedName>
</protein>
<dbReference type="SUPFAM" id="SSF53448">
    <property type="entry name" value="Nucleotide-diphospho-sugar transferases"/>
    <property type="match status" value="1"/>
</dbReference>
<dbReference type="PANTHER" id="PTHR10859">
    <property type="entry name" value="GLYCOSYL TRANSFERASE"/>
    <property type="match status" value="1"/>
</dbReference>
<dbReference type="Pfam" id="PF00535">
    <property type="entry name" value="Glycos_transf_2"/>
    <property type="match status" value="1"/>
</dbReference>
<dbReference type="CDD" id="cd04179">
    <property type="entry name" value="DPM_DPG-synthase_like"/>
    <property type="match status" value="1"/>
</dbReference>
<proteinExistence type="predicted"/>
<organism evidence="2 3">
    <name type="scientific">Oceaniferula flava</name>
    <dbReference type="NCBI Taxonomy" id="2800421"/>
    <lineage>
        <taxon>Bacteria</taxon>
        <taxon>Pseudomonadati</taxon>
        <taxon>Verrucomicrobiota</taxon>
        <taxon>Verrucomicrobiia</taxon>
        <taxon>Verrucomicrobiales</taxon>
        <taxon>Verrucomicrobiaceae</taxon>
        <taxon>Oceaniferula</taxon>
    </lineage>
</organism>
<gene>
    <name evidence="2" type="ORF">JIN83_08110</name>
</gene>
<evidence type="ECO:0000259" key="1">
    <source>
        <dbReference type="Pfam" id="PF00535"/>
    </source>
</evidence>
<feature type="domain" description="Glycosyltransferase 2-like" evidence="1">
    <location>
        <begin position="4"/>
        <end position="134"/>
    </location>
</feature>
<evidence type="ECO:0000313" key="3">
    <source>
        <dbReference type="Proteomes" id="UP000634206"/>
    </source>
</evidence>
<reference evidence="2" key="1">
    <citation type="submission" date="2021-01" db="EMBL/GenBank/DDBJ databases">
        <title>Modified the classification status of verrucomicrobia.</title>
        <authorList>
            <person name="Feng X."/>
        </authorList>
    </citation>
    <scope>NUCLEOTIDE SEQUENCE</scope>
    <source>
        <strain evidence="2">5K15</strain>
    </source>
</reference>
<dbReference type="AlphaFoldDB" id="A0AAE2VCF2"/>
<dbReference type="EMBL" id="JAENIG010000004">
    <property type="protein sequence ID" value="MBK1854921.1"/>
    <property type="molecule type" value="Genomic_DNA"/>
</dbReference>